<keyword evidence="1" id="KW-0934">Plastid</keyword>
<name>A0A9E9C3F8_9STRA</name>
<organism evidence="1">
    <name type="scientific">Amicula sp. isolate GU52X-4 cfCalB7</name>
    <dbReference type="NCBI Taxonomy" id="3003489"/>
    <lineage>
        <taxon>Eukaryota</taxon>
        <taxon>Sar</taxon>
        <taxon>Stramenopiles</taxon>
        <taxon>Ochrophyta</taxon>
        <taxon>Bacillariophyta</taxon>
        <taxon>Bacillariophyceae</taxon>
        <taxon>Bacillariophycidae</taxon>
        <taxon>Naviculales</taxon>
        <taxon>Naviculaceae</taxon>
        <taxon>Amicula</taxon>
    </lineage>
</organism>
<gene>
    <name evidence="1" type="primary">orf110</name>
</gene>
<protein>
    <submittedName>
        <fullName evidence="1">Uncharacterized protein</fullName>
    </submittedName>
</protein>
<geneLocation type="plastid" evidence="1"/>
<proteinExistence type="predicted"/>
<accession>A0A9E9C3F8</accession>
<dbReference type="AlphaFoldDB" id="A0A9E9C3F8"/>
<dbReference type="EMBL" id="ON390793">
    <property type="protein sequence ID" value="WAK84916.1"/>
    <property type="molecule type" value="Genomic_DNA"/>
</dbReference>
<dbReference type="EMBL" id="ON390793">
    <property type="protein sequence ID" value="WAK84976.1"/>
    <property type="molecule type" value="Genomic_DNA"/>
</dbReference>
<sequence length="110" mass="12870">MRFSKKDNVYRIARFASSQANILGVVFGSDDHVEVIEWPIKDNEKVLTSKDEVLKQVTEGLNTMNKNLVTNFRLSKIYFVPSDNAAYSVYRLLICKLIRHYHNKKEFEEL</sequence>
<reference evidence="1" key="1">
    <citation type="submission" date="2022-04" db="EMBL/GenBank/DDBJ databases">
        <title>Plastid genome of Amicula sp.</title>
        <authorList>
            <person name="Gastineau R."/>
            <person name="Li C."/>
            <person name="Ashworth M.P."/>
            <person name="Witkowski A."/>
            <person name="Turmel M."/>
            <person name="Gorecka E."/>
            <person name="Frankovich T."/>
            <person name="Wachnicka A."/>
            <person name="Lobban C.S."/>
            <person name="Theriot E.C."/>
            <person name="Otis C."/>
            <person name="Dabek P."/>
            <person name="Binczewska A."/>
            <person name="Lemieux C."/>
        </authorList>
    </citation>
    <scope>NUCLEOTIDE SEQUENCE</scope>
    <source>
        <strain evidence="1">GU52X-4 cfCalB7</strain>
    </source>
</reference>
<evidence type="ECO:0000313" key="1">
    <source>
        <dbReference type="EMBL" id="WAK84916.1"/>
    </source>
</evidence>